<dbReference type="PANTHER" id="PTHR43014">
    <property type="entry name" value="MERCURIC REDUCTASE"/>
    <property type="match status" value="1"/>
</dbReference>
<evidence type="ECO:0000256" key="1">
    <source>
        <dbReference type="ARBA" id="ARBA00007532"/>
    </source>
</evidence>
<sequence length="436" mass="47642">MKHFDILIIGFGKAGKTLAAKAAAIGKKVALIEKSSKMYGGTCINVGCIPTKRLITLSKEAKFHSDKKQFFKEAMSKKEALITTLRAKNYAMLEKNVEIFTDTATFVDEKSVILKDSGERLSGDFIVINTGSISIAPKFSINSNFVYQSDEILNLNELPNELVIIGGGFIGLEIASMFANFGSKVTLLSRSGFLKDDDDDVRKAVLENLQAQGVNFIENAKIEKIDGKTLFFNGTSINADAFLLSLGRVANVADLSPQNAKISLNERGGVATDDTLKTSQSHIFAVGDVRGEEFFTYISLDDFRIAYSQIFGDKTRTKQNRSPYAKVLFTDTPLAKIGLNEREAKALGKDIKVLKLPMQNVPNAKILGNDTGFLKAICDAKSGEILGATFYCVNSSEIINEIALAMKFRATASDLATQIFTHPSVSEALNDLFLQF</sequence>
<name>A0A6G5QF73_9BACT</name>
<evidence type="ECO:0000256" key="5">
    <source>
        <dbReference type="ARBA" id="ARBA00023002"/>
    </source>
</evidence>
<keyword evidence="2 11" id="KW-0285">Flavoprotein</keyword>
<dbReference type="Gene3D" id="3.30.390.30">
    <property type="match status" value="1"/>
</dbReference>
<feature type="binding site" evidence="9">
    <location>
        <begin position="130"/>
        <end position="132"/>
    </location>
    <ligand>
        <name>FAD</name>
        <dbReference type="ChEBI" id="CHEBI:57692"/>
    </ligand>
</feature>
<feature type="disulfide bond" description="Redox-active" evidence="10">
    <location>
        <begin position="43"/>
        <end position="48"/>
    </location>
</feature>
<evidence type="ECO:0000256" key="9">
    <source>
        <dbReference type="PIRSR" id="PIRSR000350-3"/>
    </source>
</evidence>
<dbReference type="Proteomes" id="UP000503264">
    <property type="component" value="Chromosome"/>
</dbReference>
<reference evidence="14 15" key="1">
    <citation type="submission" date="2016-07" db="EMBL/GenBank/DDBJ databases">
        <title>Comparative genomics of the Campylobacter concisus group.</title>
        <authorList>
            <person name="Miller W.G."/>
            <person name="Yee E."/>
            <person name="Chapman M.H."/>
            <person name="Huynh S."/>
            <person name="Bono J.L."/>
            <person name="On S.L.W."/>
            <person name="StLeger J."/>
            <person name="Foster G."/>
            <person name="Parker C.T."/>
        </authorList>
    </citation>
    <scope>NUCLEOTIDE SEQUENCE [LARGE SCALE GENOMIC DNA]</scope>
    <source>
        <strain evidence="14 15">CCUG 21559</strain>
    </source>
</reference>
<dbReference type="GO" id="GO:0016668">
    <property type="term" value="F:oxidoreductase activity, acting on a sulfur group of donors, NAD(P) as acceptor"/>
    <property type="evidence" value="ECO:0007669"/>
    <property type="project" value="InterPro"/>
</dbReference>
<dbReference type="PIRSF" id="PIRSF000350">
    <property type="entry name" value="Mercury_reductase_MerA"/>
    <property type="match status" value="1"/>
</dbReference>
<keyword evidence="9" id="KW-0547">Nucleotide-binding</keyword>
<keyword evidence="4" id="KW-0521">NADP</keyword>
<dbReference type="InterPro" id="IPR001100">
    <property type="entry name" value="Pyr_nuc-diS_OxRdtase"/>
</dbReference>
<dbReference type="Pfam" id="PF07992">
    <property type="entry name" value="Pyr_redox_2"/>
    <property type="match status" value="1"/>
</dbReference>
<evidence type="ECO:0000256" key="4">
    <source>
        <dbReference type="ARBA" id="ARBA00022857"/>
    </source>
</evidence>
<evidence type="ECO:0000256" key="7">
    <source>
        <dbReference type="ARBA" id="ARBA00023284"/>
    </source>
</evidence>
<evidence type="ECO:0000256" key="3">
    <source>
        <dbReference type="ARBA" id="ARBA00022827"/>
    </source>
</evidence>
<feature type="domain" description="FAD/NAD(P)-binding" evidence="13">
    <location>
        <begin position="4"/>
        <end position="290"/>
    </location>
</feature>
<evidence type="ECO:0000313" key="15">
    <source>
        <dbReference type="Proteomes" id="UP000503264"/>
    </source>
</evidence>
<keyword evidence="3 9" id="KW-0274">FAD</keyword>
<feature type="active site" description="Proton acceptor" evidence="8">
    <location>
        <position position="422"/>
    </location>
</feature>
<accession>A0A6G5QF73</accession>
<comment type="cofactor">
    <cofactor evidence="9">
        <name>FAD</name>
        <dbReference type="ChEBI" id="CHEBI:57692"/>
    </cofactor>
    <text evidence="9">Binds 1 FAD per subunit.</text>
</comment>
<dbReference type="PROSITE" id="PS00076">
    <property type="entry name" value="PYRIDINE_REDOX_1"/>
    <property type="match status" value="1"/>
</dbReference>
<dbReference type="Pfam" id="PF02852">
    <property type="entry name" value="Pyr_redox_dim"/>
    <property type="match status" value="1"/>
</dbReference>
<evidence type="ECO:0000313" key="14">
    <source>
        <dbReference type="EMBL" id="QCD44217.1"/>
    </source>
</evidence>
<dbReference type="RefSeq" id="WP_171993437.1">
    <property type="nucleotide sequence ID" value="NZ_CP012542.1"/>
</dbReference>
<dbReference type="SUPFAM" id="SSF55424">
    <property type="entry name" value="FAD/NAD-linked reductases, dimerisation (C-terminal) domain"/>
    <property type="match status" value="1"/>
</dbReference>
<evidence type="ECO:0000256" key="11">
    <source>
        <dbReference type="RuleBase" id="RU003691"/>
    </source>
</evidence>
<dbReference type="SUPFAM" id="SSF51905">
    <property type="entry name" value="FAD/NAD(P)-binding domain"/>
    <property type="match status" value="1"/>
</dbReference>
<evidence type="ECO:0000256" key="2">
    <source>
        <dbReference type="ARBA" id="ARBA00022630"/>
    </source>
</evidence>
<dbReference type="PRINTS" id="PR00411">
    <property type="entry name" value="PNDRDTASEI"/>
</dbReference>
<dbReference type="InterPro" id="IPR023753">
    <property type="entry name" value="FAD/NAD-binding_dom"/>
</dbReference>
<dbReference type="PRINTS" id="PR00368">
    <property type="entry name" value="FADPNR"/>
</dbReference>
<feature type="binding site" evidence="9">
    <location>
        <position position="52"/>
    </location>
    <ligand>
        <name>FAD</name>
        <dbReference type="ChEBI" id="CHEBI:57692"/>
    </ligand>
</feature>
<evidence type="ECO:0000259" key="13">
    <source>
        <dbReference type="Pfam" id="PF07992"/>
    </source>
</evidence>
<dbReference type="AlphaFoldDB" id="A0A6G5QF73"/>
<dbReference type="InterPro" id="IPR012999">
    <property type="entry name" value="Pyr_OxRdtase_I_AS"/>
</dbReference>
<evidence type="ECO:0000256" key="8">
    <source>
        <dbReference type="PIRSR" id="PIRSR000350-2"/>
    </source>
</evidence>
<evidence type="ECO:0000256" key="6">
    <source>
        <dbReference type="ARBA" id="ARBA00023157"/>
    </source>
</evidence>
<protein>
    <submittedName>
        <fullName evidence="14">Pyridine nucleotide-disulfide oxidoreductase</fullName>
    </submittedName>
</protein>
<keyword evidence="5 11" id="KW-0560">Oxidoreductase</keyword>
<gene>
    <name evidence="14" type="ORF">CMUC_0404</name>
</gene>
<feature type="domain" description="Pyridine nucleotide-disulphide oxidoreductase dimerisation" evidence="12">
    <location>
        <begin position="325"/>
        <end position="431"/>
    </location>
</feature>
<evidence type="ECO:0000256" key="10">
    <source>
        <dbReference type="PIRSR" id="PIRSR000350-4"/>
    </source>
</evidence>
<keyword evidence="7 11" id="KW-0676">Redox-active center</keyword>
<dbReference type="GO" id="GO:0003955">
    <property type="term" value="F:NAD(P)H dehydrogenase (quinone) activity"/>
    <property type="evidence" value="ECO:0007669"/>
    <property type="project" value="TreeGrafter"/>
</dbReference>
<keyword evidence="15" id="KW-1185">Reference proteome</keyword>
<dbReference type="PANTHER" id="PTHR43014:SF4">
    <property type="entry name" value="PYRIDINE NUCLEOTIDE-DISULFIDE OXIDOREDUCTASE RCLA-RELATED"/>
    <property type="match status" value="1"/>
</dbReference>
<dbReference type="InterPro" id="IPR036188">
    <property type="entry name" value="FAD/NAD-bd_sf"/>
</dbReference>
<keyword evidence="9" id="KW-0520">NAD</keyword>
<dbReference type="FunFam" id="3.30.390.30:FF:000001">
    <property type="entry name" value="Dihydrolipoyl dehydrogenase"/>
    <property type="match status" value="1"/>
</dbReference>
<proteinExistence type="inferred from homology"/>
<dbReference type="InterPro" id="IPR016156">
    <property type="entry name" value="FAD/NAD-linked_Rdtase_dimer_sf"/>
</dbReference>
<evidence type="ECO:0000259" key="12">
    <source>
        <dbReference type="Pfam" id="PF02852"/>
    </source>
</evidence>
<feature type="binding site" evidence="9">
    <location>
        <position position="247"/>
    </location>
    <ligand>
        <name>NAD(+)</name>
        <dbReference type="ChEBI" id="CHEBI:57540"/>
    </ligand>
</feature>
<dbReference type="InterPro" id="IPR004099">
    <property type="entry name" value="Pyr_nucl-diS_OxRdtase_dimer"/>
</dbReference>
<organism evidence="14 15">
    <name type="scientific">Campylobacter mucosalis CCUG 21559</name>
    <dbReference type="NCBI Taxonomy" id="1032067"/>
    <lineage>
        <taxon>Bacteria</taxon>
        <taxon>Pseudomonadati</taxon>
        <taxon>Campylobacterota</taxon>
        <taxon>Epsilonproteobacteria</taxon>
        <taxon>Campylobacterales</taxon>
        <taxon>Campylobacteraceae</taxon>
        <taxon>Campylobacter</taxon>
    </lineage>
</organism>
<dbReference type="EMBL" id="CP012542">
    <property type="protein sequence ID" value="QCD44217.1"/>
    <property type="molecule type" value="Genomic_DNA"/>
</dbReference>
<keyword evidence="6" id="KW-1015">Disulfide bond</keyword>
<comment type="similarity">
    <text evidence="1 11">Belongs to the class-I pyridine nucleotide-disulfide oxidoreductase family.</text>
</comment>
<feature type="binding site" evidence="9">
    <location>
        <position position="288"/>
    </location>
    <ligand>
        <name>FAD</name>
        <dbReference type="ChEBI" id="CHEBI:57692"/>
    </ligand>
</feature>
<dbReference type="Gene3D" id="3.50.50.60">
    <property type="entry name" value="FAD/NAD(P)-binding domain"/>
    <property type="match status" value="2"/>
</dbReference>
<dbReference type="GO" id="GO:0050660">
    <property type="term" value="F:flavin adenine dinucleotide binding"/>
    <property type="evidence" value="ECO:0007669"/>
    <property type="project" value="TreeGrafter"/>
</dbReference>
<feature type="binding site" evidence="9">
    <location>
        <begin position="166"/>
        <end position="173"/>
    </location>
    <ligand>
        <name>NAD(+)</name>
        <dbReference type="ChEBI" id="CHEBI:57540"/>
    </ligand>
</feature>